<accession>A0A0W0G0Q8</accession>
<dbReference type="EMBL" id="LATX01001401">
    <property type="protein sequence ID" value="KTB41973.1"/>
    <property type="molecule type" value="Genomic_DNA"/>
</dbReference>
<evidence type="ECO:0000313" key="1">
    <source>
        <dbReference type="EMBL" id="KTB41973.1"/>
    </source>
</evidence>
<protein>
    <submittedName>
        <fullName evidence="1">Uncharacterized protein</fullName>
    </submittedName>
</protein>
<gene>
    <name evidence="1" type="ORF">WG66_5449</name>
</gene>
<reference evidence="1 2" key="1">
    <citation type="submission" date="2015-12" db="EMBL/GenBank/DDBJ databases">
        <title>Draft genome sequence of Moniliophthora roreri, the causal agent of frosty pod rot of cacao.</title>
        <authorList>
            <person name="Aime M.C."/>
            <person name="Diaz-Valderrama J.R."/>
            <person name="Kijpornyongpan T."/>
            <person name="Phillips-Mora W."/>
        </authorList>
    </citation>
    <scope>NUCLEOTIDE SEQUENCE [LARGE SCALE GENOMIC DNA]</scope>
    <source>
        <strain evidence="1 2">MCA 2952</strain>
    </source>
</reference>
<proteinExistence type="predicted"/>
<sequence length="59" mass="7067">MRRIWPCRRISKLFGDTIVHSEVRNMRFDECDHKFDSSLRPRNFVPMVDPKGSSQRSED</sequence>
<dbReference type="Proteomes" id="UP000054988">
    <property type="component" value="Unassembled WGS sequence"/>
</dbReference>
<organism evidence="1 2">
    <name type="scientific">Moniliophthora roreri</name>
    <name type="common">Frosty pod rot fungus</name>
    <name type="synonym">Monilia roreri</name>
    <dbReference type="NCBI Taxonomy" id="221103"/>
    <lineage>
        <taxon>Eukaryota</taxon>
        <taxon>Fungi</taxon>
        <taxon>Dikarya</taxon>
        <taxon>Basidiomycota</taxon>
        <taxon>Agaricomycotina</taxon>
        <taxon>Agaricomycetes</taxon>
        <taxon>Agaricomycetidae</taxon>
        <taxon>Agaricales</taxon>
        <taxon>Marasmiineae</taxon>
        <taxon>Marasmiaceae</taxon>
        <taxon>Moniliophthora</taxon>
    </lineage>
</organism>
<evidence type="ECO:0000313" key="2">
    <source>
        <dbReference type="Proteomes" id="UP000054988"/>
    </source>
</evidence>
<name>A0A0W0G0Q8_MONRR</name>
<comment type="caution">
    <text evidence="1">The sequence shown here is derived from an EMBL/GenBank/DDBJ whole genome shotgun (WGS) entry which is preliminary data.</text>
</comment>
<dbReference type="AlphaFoldDB" id="A0A0W0G0Q8"/>